<dbReference type="eggNOG" id="COG0346">
    <property type="taxonomic scope" value="Bacteria"/>
</dbReference>
<dbReference type="OrthoDB" id="9797663at2"/>
<dbReference type="Gene3D" id="3.10.180.10">
    <property type="entry name" value="2,3-Dihydroxybiphenyl 1,2-Dioxygenase, domain 1"/>
    <property type="match status" value="1"/>
</dbReference>
<dbReference type="InterPro" id="IPR037523">
    <property type="entry name" value="VOC_core"/>
</dbReference>
<dbReference type="Proteomes" id="UP000018733">
    <property type="component" value="Unassembled WGS sequence"/>
</dbReference>
<dbReference type="InterPro" id="IPR029068">
    <property type="entry name" value="Glyas_Bleomycin-R_OHBP_Dase"/>
</dbReference>
<dbReference type="SUPFAM" id="SSF54593">
    <property type="entry name" value="Glyoxalase/Bleomycin resistance protein/Dihydroxybiphenyl dioxygenase"/>
    <property type="match status" value="1"/>
</dbReference>
<dbReference type="RefSeq" id="WP_024005479.1">
    <property type="nucleotide sequence ID" value="NZ_KI650980.1"/>
</dbReference>
<dbReference type="AlphaFoldDB" id="V8QPS7"/>
<sequence>MKVKRIVANIACTNVSAAKTFYQDVLGLELLMDHGWIATYGTDQTMRTQISIASEGGSGTDVPDISIEVDDLEQALQRCRAAQIEPEYGPATEPWGVRRFYVRDPFGRLVNILMHL</sequence>
<evidence type="ECO:0000259" key="1">
    <source>
        <dbReference type="PROSITE" id="PS51819"/>
    </source>
</evidence>
<evidence type="ECO:0000313" key="3">
    <source>
        <dbReference type="Proteomes" id="UP000018733"/>
    </source>
</evidence>
<accession>V8QPS7</accession>
<dbReference type="HOGENOM" id="CLU_046006_13_3_4"/>
<evidence type="ECO:0000313" key="2">
    <source>
        <dbReference type="EMBL" id="ETF01632.1"/>
    </source>
</evidence>
<dbReference type="EMBL" id="AYXT01000010">
    <property type="protein sequence ID" value="ETF01632.1"/>
    <property type="molecule type" value="Genomic_DNA"/>
</dbReference>
<keyword evidence="3" id="KW-1185">Reference proteome</keyword>
<dbReference type="PATRIC" id="fig|1424334.3.peg.2526"/>
<reference evidence="2 3" key="1">
    <citation type="journal article" date="2014" name="Genome Announc.">
        <title>Draft Genome Sequence of Advenella kashmirensis Strain W13003, a Polycyclic Aromatic Hydrocarbon-Degrading Bacterium.</title>
        <authorList>
            <person name="Wang X."/>
            <person name="Jin D."/>
            <person name="Zhou L."/>
            <person name="Wu L."/>
            <person name="An W."/>
            <person name="Zhao L."/>
        </authorList>
    </citation>
    <scope>NUCLEOTIDE SEQUENCE [LARGE SCALE GENOMIC DNA]</scope>
    <source>
        <strain evidence="2 3">W13003</strain>
    </source>
</reference>
<name>V8QPS7_9BURK</name>
<proteinExistence type="predicted"/>
<feature type="domain" description="VOC" evidence="1">
    <location>
        <begin position="2"/>
        <end position="115"/>
    </location>
</feature>
<protein>
    <submittedName>
        <fullName evidence="2">Glyoxalase</fullName>
    </submittedName>
</protein>
<dbReference type="PROSITE" id="PS51819">
    <property type="entry name" value="VOC"/>
    <property type="match status" value="1"/>
</dbReference>
<dbReference type="InterPro" id="IPR004360">
    <property type="entry name" value="Glyas_Fos-R_dOase_dom"/>
</dbReference>
<gene>
    <name evidence="2" type="ORF">W822_12595</name>
</gene>
<comment type="caution">
    <text evidence="2">The sequence shown here is derived from an EMBL/GenBank/DDBJ whole genome shotgun (WGS) entry which is preliminary data.</text>
</comment>
<dbReference type="STRING" id="1424334.W822_12595"/>
<dbReference type="Pfam" id="PF00903">
    <property type="entry name" value="Glyoxalase"/>
    <property type="match status" value="1"/>
</dbReference>
<organism evidence="2 3">
    <name type="scientific">Advenella kashmirensis W13003</name>
    <dbReference type="NCBI Taxonomy" id="1424334"/>
    <lineage>
        <taxon>Bacteria</taxon>
        <taxon>Pseudomonadati</taxon>
        <taxon>Pseudomonadota</taxon>
        <taxon>Betaproteobacteria</taxon>
        <taxon>Burkholderiales</taxon>
        <taxon>Alcaligenaceae</taxon>
    </lineage>
</organism>